<sequence length="172" mass="19932">MRRNRLFYSKTYQSDDLFKPSNEIVEFHKRYAIERLFLEFIDERFKFENNELPAERVDDRLPLDTTVPIDDDFDYSAIEKDLFSEGECSALAIAAIFETRTVQQKQLLIDLTDRMASRYKIQALYHSLTCSPDITSPKCPHHSVTVSIDRSSCGTFLTDPQPNSCVLIFCIS</sequence>
<name>A0A3P6SZV5_LITSI</name>
<proteinExistence type="predicted"/>
<dbReference type="OMA" id="DITSPKC"/>
<accession>A0A3P6SZV5</accession>
<dbReference type="Proteomes" id="UP000277928">
    <property type="component" value="Unassembled WGS sequence"/>
</dbReference>
<evidence type="ECO:0000313" key="2">
    <source>
        <dbReference type="Proteomes" id="UP000277928"/>
    </source>
</evidence>
<dbReference type="AlphaFoldDB" id="A0A3P6SZV5"/>
<dbReference type="EMBL" id="UYRX01000378">
    <property type="protein sequence ID" value="VDK81222.1"/>
    <property type="molecule type" value="Genomic_DNA"/>
</dbReference>
<reference evidence="1 2" key="1">
    <citation type="submission" date="2018-08" db="EMBL/GenBank/DDBJ databases">
        <authorList>
            <person name="Laetsch R D."/>
            <person name="Stevens L."/>
            <person name="Kumar S."/>
            <person name="Blaxter L. M."/>
        </authorList>
    </citation>
    <scope>NUCLEOTIDE SEQUENCE [LARGE SCALE GENOMIC DNA]</scope>
</reference>
<gene>
    <name evidence="1" type="ORF">NLS_LOCUS5226</name>
</gene>
<dbReference type="OrthoDB" id="8517835at2759"/>
<evidence type="ECO:0000313" key="1">
    <source>
        <dbReference type="EMBL" id="VDK81222.1"/>
    </source>
</evidence>
<protein>
    <submittedName>
        <fullName evidence="1">Uncharacterized protein</fullName>
    </submittedName>
</protein>
<keyword evidence="2" id="KW-1185">Reference proteome</keyword>
<dbReference type="STRING" id="42156.A0A3P6SZV5"/>
<organism evidence="1 2">
    <name type="scientific">Litomosoides sigmodontis</name>
    <name type="common">Filarial nematode worm</name>
    <dbReference type="NCBI Taxonomy" id="42156"/>
    <lineage>
        <taxon>Eukaryota</taxon>
        <taxon>Metazoa</taxon>
        <taxon>Ecdysozoa</taxon>
        <taxon>Nematoda</taxon>
        <taxon>Chromadorea</taxon>
        <taxon>Rhabditida</taxon>
        <taxon>Spirurina</taxon>
        <taxon>Spiruromorpha</taxon>
        <taxon>Filarioidea</taxon>
        <taxon>Onchocercidae</taxon>
        <taxon>Litomosoides</taxon>
    </lineage>
</organism>